<proteinExistence type="predicted"/>
<protein>
    <submittedName>
        <fullName evidence="7">ATR</fullName>
    </submittedName>
</protein>
<keyword evidence="3" id="KW-0227">DNA damage</keyword>
<dbReference type="PROSITE" id="PS51190">
    <property type="entry name" value="FATC"/>
    <property type="match status" value="1"/>
</dbReference>
<keyword evidence="8" id="KW-1185">Reference proteome</keyword>
<dbReference type="Gene3D" id="1.10.1070.11">
    <property type="entry name" value="Phosphatidylinositol 3-/4-kinase, catalytic domain"/>
    <property type="match status" value="1"/>
</dbReference>
<feature type="domain" description="FATC" evidence="6">
    <location>
        <begin position="1682"/>
        <end position="1714"/>
    </location>
</feature>
<evidence type="ECO:0000313" key="8">
    <source>
        <dbReference type="Proteomes" id="UP000192639"/>
    </source>
</evidence>
<evidence type="ECO:0000256" key="3">
    <source>
        <dbReference type="ARBA" id="ARBA00022763"/>
    </source>
</evidence>
<comment type="caution">
    <text evidence="7">The sequence shown here is derived from an EMBL/GenBank/DDBJ whole genome shotgun (WGS) entry which is preliminary data.</text>
</comment>
<dbReference type="VEuPathDB" id="MicrosporidiaDB:ECANGB1_1779"/>
<keyword evidence="4" id="KW-0539">Nucleus</keyword>
<dbReference type="SMART" id="SM00146">
    <property type="entry name" value="PI3Kc"/>
    <property type="match status" value="1"/>
</dbReference>
<accession>A0A1Y1S6M9</accession>
<keyword evidence="2" id="KW-0418">Kinase</keyword>
<sequence length="1714" mass="200830">MQSKYGRNKTELFEYNLRNLNSIEIENECIENAEDINSIVRAYSDHNDKIRSENMDAFVEAASSKCFDRETYSLIKDLGGIRSPVEEEFVWNDDLCIWNYMTLYATTRDLTVLERVNKENNELCDAYLVLSVLTNNIPAESIPFKNALVELFQNSKKRMDASKHKYDLCKMFNTDQLYNFSDLEKFKVELCQVNTKEIDLDLVSVCEICKYDGFYGYTTKSGRNKQRFLGETETQEECAIDLEKLITSFEECVKKANWKDVLFIAKHYNRHKDDSIQRKLFKMLIYCDVREKPFLEAVEFVSNGIEYKIINFLEKTRENKNIVELCGIAMKNESCVVNAFGILYTLYKNENYDPLTIRDVLVANMINVYKNIDEIIRFYTKQEDERRGLVKNSLYSIEQIEAFYNNLSSMLDWNTFVEDNMETVYYNWYSKLQSKMESVKSGLMKNVNNTVHNKYKYAITARNIIENKQKTTTESVEAFVILVLGGYFDTTKLSRFYKPNVNEFIKNNIGKIMYYTKKIYNGRMEVMNRLGVVDRGICIYETLFFIIRAFDSMMLGVMIEYLYPMLEHFLKNNRCKCRSGFASYAGIDITHKSYEALCEELGIEVKYDLCNHIQTNSNELWLNKLNLHRNRFNFTGADSQVLKYAIENSSKFTELYDSKLQTILGCMSCCKKKHQIQKYALMYEHILNNFLLRAEYQENVEIYLFVLQEYTKHYNDIMHKKLQLEPTDNLKKAKVRNTIPFFVLSHQLTTSKYKYTGNIEEEYRIHFSEMEFTGKDVLRCFHMLLYQNLGSDYEFMKYLILLDDTIVEEGIYKMIEEIIERNKPEYDENKKLKSAKTILINDIPHDLIDILLNTNIFNLISHILLRLRCFISLISHDKYIELGIREKGYYEIIQGIEQKVAEDVQQHGMVQSKRTKGRQTFFNNSPATSSTETPSKITDMPYFQIKHKSFSKIKQKYGVDLIFSYYNLNDISKCYLIEDDEYSLISIKTKGVIENNKNVALTICDQVMRSEAEQIDQKIEYYTSNKEIEETNRFLVERHVKSDRAFLNESDHKIVQLLISRMEKSRFKNLLVAEHYKLMNLESDHSKWTEFITLEYIRILKQKKRYQEIHEIINNLILNSRHHILYEYAILKVEENKKEEGIRALMKLINCDPENKAAIVKRCELLDSKKEFIKSIEKLNSINLNEIESEKQPPKTNTDLIKLYYLYAKYNDRSNNTIHAIFYYYKSFGYNYESVPKFIHLINQISNFSVTEAVGVDVEFLLNKKSPTIKDKNAVLNTILQEIIRSKLPQFVNYYQHLLTNHKNAFIKQIIQEMIRKYSGLLWRTILYFNSRRTFSVELDTIGIYRQNITKLAYTFIDIAKSTKTDLSMKQDFPGISKFIQGDIHVPGQIDDIFISDFDDEIATYRSLQKPKRIGLRGTNGVKYQFVLKNKDDLRRDARFMDLSRLINKMLLDPSKSIVTYDVIPLTDSAGIISYIPDLISFKSIILGYHNETAVNSPLTKFIKKKKMDRNGMVRAMNDLPPVFMRHFLSCFSTSAEYYGAIDSFTKSTAVMNVLGWFMGLGDRHTENILIQNGTNRVVHVDLNMIFESGRKLTIPERVPFRLTQNVVDGFGFLQLKEYRNVAVGVMRMLYSHRDTIISNLLSFVYDPIIKESKQIGIQSAKGSNDAIAQGILDNLREKLSDSKGVEERTDEIINDAQDIGNLSEMYIGWMGYL</sequence>
<evidence type="ECO:0000259" key="6">
    <source>
        <dbReference type="PROSITE" id="PS51190"/>
    </source>
</evidence>
<dbReference type="InterPro" id="IPR050517">
    <property type="entry name" value="DDR_Repair_Kinase"/>
</dbReference>
<dbReference type="GO" id="GO:0000077">
    <property type="term" value="P:DNA damage checkpoint signaling"/>
    <property type="evidence" value="ECO:0007669"/>
    <property type="project" value="TreeGrafter"/>
</dbReference>
<dbReference type="OrthoDB" id="381190at2759"/>
<keyword evidence="2" id="KW-0808">Transferase</keyword>
<reference evidence="7 8" key="1">
    <citation type="journal article" date="2017" name="Environ. Microbiol.">
        <title>Decay of the glycolytic pathway and adaptation to intranuclear parasitism within Enterocytozoonidae microsporidia.</title>
        <authorList>
            <person name="Wiredu Boakye D."/>
            <person name="Jaroenlak P."/>
            <person name="Prachumwat A."/>
            <person name="Williams T.A."/>
            <person name="Bateman K.S."/>
            <person name="Itsathitphaisarn O."/>
            <person name="Sritunyalucksana K."/>
            <person name="Paszkiewicz K.H."/>
            <person name="Moore K.A."/>
            <person name="Stentiford G.D."/>
            <person name="Williams B.A."/>
        </authorList>
    </citation>
    <scope>NUCLEOTIDE SEQUENCE [LARGE SCALE GENOMIC DNA]</scope>
    <source>
        <strain evidence="7 8">GB1</strain>
    </source>
</reference>
<organism evidence="7 8">
    <name type="scientific">Enterospora canceri</name>
    <dbReference type="NCBI Taxonomy" id="1081671"/>
    <lineage>
        <taxon>Eukaryota</taxon>
        <taxon>Fungi</taxon>
        <taxon>Fungi incertae sedis</taxon>
        <taxon>Microsporidia</taxon>
        <taxon>Enterocytozoonidae</taxon>
        <taxon>Enterospora</taxon>
    </lineage>
</organism>
<evidence type="ECO:0000256" key="2">
    <source>
        <dbReference type="ARBA" id="ARBA00022527"/>
    </source>
</evidence>
<evidence type="ECO:0000256" key="4">
    <source>
        <dbReference type="ARBA" id="ARBA00023242"/>
    </source>
</evidence>
<dbReference type="GO" id="GO:0005694">
    <property type="term" value="C:chromosome"/>
    <property type="evidence" value="ECO:0007669"/>
    <property type="project" value="TreeGrafter"/>
</dbReference>
<dbReference type="Pfam" id="PF02260">
    <property type="entry name" value="FATC"/>
    <property type="match status" value="1"/>
</dbReference>
<dbReference type="PANTHER" id="PTHR11139:SF69">
    <property type="entry name" value="SERINE_THREONINE-PROTEIN KINASE ATR"/>
    <property type="match status" value="1"/>
</dbReference>
<dbReference type="GO" id="GO:0006281">
    <property type="term" value="P:DNA repair"/>
    <property type="evidence" value="ECO:0007669"/>
    <property type="project" value="TreeGrafter"/>
</dbReference>
<name>A0A1Y1S6M9_9MICR</name>
<comment type="subcellular location">
    <subcellularLocation>
        <location evidence="1">Nucleus</location>
    </subcellularLocation>
</comment>
<dbReference type="Proteomes" id="UP000192639">
    <property type="component" value="Unassembled WGS sequence"/>
</dbReference>
<dbReference type="PROSITE" id="PS50290">
    <property type="entry name" value="PI3_4_KINASE_3"/>
    <property type="match status" value="1"/>
</dbReference>
<dbReference type="PANTHER" id="PTHR11139">
    <property type="entry name" value="ATAXIA TELANGIECTASIA MUTATED ATM -RELATED"/>
    <property type="match status" value="1"/>
</dbReference>
<keyword evidence="2" id="KW-0723">Serine/threonine-protein kinase</keyword>
<evidence type="ECO:0000313" key="7">
    <source>
        <dbReference type="EMBL" id="ORD93670.1"/>
    </source>
</evidence>
<evidence type="ECO:0000256" key="1">
    <source>
        <dbReference type="ARBA" id="ARBA00004123"/>
    </source>
</evidence>
<dbReference type="EMBL" id="LWDP01000056">
    <property type="protein sequence ID" value="ORD93670.1"/>
    <property type="molecule type" value="Genomic_DNA"/>
</dbReference>
<dbReference type="SMART" id="SM01343">
    <property type="entry name" value="FATC"/>
    <property type="match status" value="1"/>
</dbReference>
<gene>
    <name evidence="7" type="primary">ATR</name>
    <name evidence="7" type="ORF">ECANGB1_1779</name>
</gene>
<feature type="domain" description="PI3K/PI4K catalytic" evidence="5">
    <location>
        <begin position="1398"/>
        <end position="1701"/>
    </location>
</feature>
<dbReference type="GO" id="GO:0005634">
    <property type="term" value="C:nucleus"/>
    <property type="evidence" value="ECO:0007669"/>
    <property type="project" value="UniProtKB-SubCell"/>
</dbReference>
<dbReference type="GO" id="GO:0004674">
    <property type="term" value="F:protein serine/threonine kinase activity"/>
    <property type="evidence" value="ECO:0007669"/>
    <property type="project" value="UniProtKB-KW"/>
</dbReference>
<dbReference type="Gene3D" id="3.30.1010.10">
    <property type="entry name" value="Phosphatidylinositol 3-kinase Catalytic Subunit, Chain A, domain 4"/>
    <property type="match status" value="1"/>
</dbReference>
<dbReference type="GO" id="GO:0000723">
    <property type="term" value="P:telomere maintenance"/>
    <property type="evidence" value="ECO:0007669"/>
    <property type="project" value="TreeGrafter"/>
</dbReference>
<dbReference type="Pfam" id="PF00454">
    <property type="entry name" value="PI3_PI4_kinase"/>
    <property type="match status" value="1"/>
</dbReference>
<dbReference type="InterPro" id="IPR003152">
    <property type="entry name" value="FATC_dom"/>
</dbReference>
<evidence type="ECO:0000259" key="5">
    <source>
        <dbReference type="PROSITE" id="PS50290"/>
    </source>
</evidence>
<dbReference type="InterPro" id="IPR036940">
    <property type="entry name" value="PI3/4_kinase_cat_sf"/>
</dbReference>
<dbReference type="InterPro" id="IPR000403">
    <property type="entry name" value="PI3/4_kinase_cat_dom"/>
</dbReference>
<dbReference type="SUPFAM" id="SSF56112">
    <property type="entry name" value="Protein kinase-like (PK-like)"/>
    <property type="match status" value="1"/>
</dbReference>
<dbReference type="InterPro" id="IPR011009">
    <property type="entry name" value="Kinase-like_dom_sf"/>
</dbReference>